<sequence>MAGLATPAGYVDTFLGPALLIGVGGGLLNTPLATVVTSGVDTENAGAASGLMNTSKQFGGAVGIAALVAFVGATGEDCRPAFLAMAVLTTAVSGLAVTLRPPSPRRAKPRGTGIGTRAH</sequence>
<keyword evidence="2" id="KW-1133">Transmembrane helix</keyword>
<accession>A0A3N0EAH3</accession>
<dbReference type="InterPro" id="IPR036259">
    <property type="entry name" value="MFS_trans_sf"/>
</dbReference>
<dbReference type="Proteomes" id="UP000269198">
    <property type="component" value="Unassembled WGS sequence"/>
</dbReference>
<reference evidence="3 4" key="1">
    <citation type="submission" date="2018-11" db="EMBL/GenBank/DDBJ databases">
        <title>The genome draft of YIM 96095.</title>
        <authorList>
            <person name="Tang S.-K."/>
            <person name="Chunyu W.-X."/>
            <person name="Feng Y.-Z."/>
        </authorList>
    </citation>
    <scope>NUCLEOTIDE SEQUENCE [LARGE SCALE GENOMIC DNA]</scope>
    <source>
        <strain evidence="3 4">YIM 96095</strain>
    </source>
</reference>
<feature type="transmembrane region" description="Helical" evidence="2">
    <location>
        <begin position="81"/>
        <end position="99"/>
    </location>
</feature>
<protein>
    <recommendedName>
        <fullName evidence="5">MFS transporter</fullName>
    </recommendedName>
</protein>
<comment type="caution">
    <text evidence="3">The sequence shown here is derived from an EMBL/GenBank/DDBJ whole genome shotgun (WGS) entry which is preliminary data.</text>
</comment>
<feature type="transmembrane region" description="Helical" evidence="2">
    <location>
        <begin position="58"/>
        <end position="75"/>
    </location>
</feature>
<dbReference type="EMBL" id="RJMB01000009">
    <property type="protein sequence ID" value="RNL84749.1"/>
    <property type="molecule type" value="Genomic_DNA"/>
</dbReference>
<dbReference type="AlphaFoldDB" id="A0A3N0EAH3"/>
<keyword evidence="2" id="KW-0812">Transmembrane</keyword>
<feature type="region of interest" description="Disordered" evidence="1">
    <location>
        <begin position="100"/>
        <end position="119"/>
    </location>
</feature>
<evidence type="ECO:0000256" key="1">
    <source>
        <dbReference type="SAM" id="MobiDB-lite"/>
    </source>
</evidence>
<gene>
    <name evidence="3" type="ORF">EFW17_10625</name>
</gene>
<dbReference type="OrthoDB" id="9781469at2"/>
<dbReference type="RefSeq" id="WP_123201189.1">
    <property type="nucleotide sequence ID" value="NZ_RJMB01000009.1"/>
</dbReference>
<proteinExistence type="predicted"/>
<evidence type="ECO:0000313" key="4">
    <source>
        <dbReference type="Proteomes" id="UP000269198"/>
    </source>
</evidence>
<keyword evidence="2" id="KW-0472">Membrane</keyword>
<evidence type="ECO:0000256" key="2">
    <source>
        <dbReference type="SAM" id="Phobius"/>
    </source>
</evidence>
<organism evidence="3 4">
    <name type="scientific">Halostreptopolyspora alba</name>
    <dbReference type="NCBI Taxonomy" id="2487137"/>
    <lineage>
        <taxon>Bacteria</taxon>
        <taxon>Bacillati</taxon>
        <taxon>Actinomycetota</taxon>
        <taxon>Actinomycetes</taxon>
        <taxon>Streptosporangiales</taxon>
        <taxon>Nocardiopsidaceae</taxon>
        <taxon>Halostreptopolyspora</taxon>
    </lineage>
</organism>
<keyword evidence="4" id="KW-1185">Reference proteome</keyword>
<evidence type="ECO:0008006" key="5">
    <source>
        <dbReference type="Google" id="ProtNLM"/>
    </source>
</evidence>
<dbReference type="Gene3D" id="1.20.1250.20">
    <property type="entry name" value="MFS general substrate transporter like domains"/>
    <property type="match status" value="1"/>
</dbReference>
<evidence type="ECO:0000313" key="3">
    <source>
        <dbReference type="EMBL" id="RNL84749.1"/>
    </source>
</evidence>
<dbReference type="SUPFAM" id="SSF103473">
    <property type="entry name" value="MFS general substrate transporter"/>
    <property type="match status" value="1"/>
</dbReference>
<name>A0A3N0EAH3_9ACTN</name>